<dbReference type="Pfam" id="PF09836">
    <property type="entry name" value="DUF2063"/>
    <property type="match status" value="1"/>
</dbReference>
<organism evidence="2 3">
    <name type="scientific">Oricola thermophila</name>
    <dbReference type="NCBI Taxonomy" id="2742145"/>
    <lineage>
        <taxon>Bacteria</taxon>
        <taxon>Pseudomonadati</taxon>
        <taxon>Pseudomonadota</taxon>
        <taxon>Alphaproteobacteria</taxon>
        <taxon>Hyphomicrobiales</taxon>
        <taxon>Ahrensiaceae</taxon>
        <taxon>Oricola</taxon>
    </lineage>
</organism>
<sequence length="259" mass="27843">MRPEADHPALDTADFCASILDPRHDEPAHVVGPRGKKAVRRFNVYRNNVTVSLINALADIFPAVRRIAGETLFRDMAREFVRAHPPVSPLLFLYGHEFPAFVETFEHTRRMPYLADVARLERAWLTAYHAADVEPLAPAVLGEIPPSALESVTFAPHPATGLVISEYAVFDIFDANRNHETVGRIDAARAQSALVTRPGHEVIVIALDDGHDAFFSCLIQGGALGEAAAAGLAKAGSFDVASAITGLLSTGAFAAVATQ</sequence>
<name>A0A6N1VLQ8_9HYPH</name>
<accession>A0A6N1VLQ8</accession>
<evidence type="ECO:0000313" key="3">
    <source>
        <dbReference type="Proteomes" id="UP000509367"/>
    </source>
</evidence>
<dbReference type="GO" id="GO:0003677">
    <property type="term" value="F:DNA binding"/>
    <property type="evidence" value="ECO:0007669"/>
    <property type="project" value="UniProtKB-KW"/>
</dbReference>
<reference evidence="2 3" key="1">
    <citation type="submission" date="2020-06" db="EMBL/GenBank/DDBJ databases">
        <title>Oricola thermophila sp. nov. isolated from a tidal sediments.</title>
        <authorList>
            <person name="Kwon K.K."/>
            <person name="Yang S.-H."/>
            <person name="Park M.-J."/>
        </authorList>
    </citation>
    <scope>NUCLEOTIDE SEQUENCE [LARGE SCALE GENOMIC DNA]</scope>
    <source>
        <strain evidence="2 3">MEBiC13590</strain>
    </source>
</reference>
<dbReference type="EMBL" id="CP054836">
    <property type="protein sequence ID" value="QKV20362.1"/>
    <property type="molecule type" value="Genomic_DNA"/>
</dbReference>
<keyword evidence="2" id="KW-0238">DNA-binding</keyword>
<dbReference type="InterPro" id="IPR044922">
    <property type="entry name" value="DUF2063_N_sf"/>
</dbReference>
<dbReference type="KEGG" id="orm:HTY61_18860"/>
<dbReference type="Gene3D" id="1.10.150.690">
    <property type="entry name" value="DUF2063"/>
    <property type="match status" value="1"/>
</dbReference>
<gene>
    <name evidence="2" type="ORF">HTY61_18860</name>
</gene>
<dbReference type="Proteomes" id="UP000509367">
    <property type="component" value="Chromosome"/>
</dbReference>
<evidence type="ECO:0000313" key="2">
    <source>
        <dbReference type="EMBL" id="QKV20362.1"/>
    </source>
</evidence>
<proteinExistence type="predicted"/>
<feature type="domain" description="Putative DNA-binding" evidence="1">
    <location>
        <begin position="14"/>
        <end position="102"/>
    </location>
</feature>
<protein>
    <submittedName>
        <fullName evidence="2">Putative DNA-binding domain-containing protein</fullName>
    </submittedName>
</protein>
<dbReference type="RefSeq" id="WP_175278253.1">
    <property type="nucleotide sequence ID" value="NZ_CP054836.1"/>
</dbReference>
<dbReference type="InterPro" id="IPR018640">
    <property type="entry name" value="DUF2063"/>
</dbReference>
<keyword evidence="3" id="KW-1185">Reference proteome</keyword>
<evidence type="ECO:0000259" key="1">
    <source>
        <dbReference type="Pfam" id="PF09836"/>
    </source>
</evidence>
<dbReference type="AlphaFoldDB" id="A0A6N1VLQ8"/>